<dbReference type="AlphaFoldDB" id="A0A6P1TIX2"/>
<evidence type="ECO:0000256" key="1">
    <source>
        <dbReference type="ARBA" id="ARBA00022448"/>
    </source>
</evidence>
<evidence type="ECO:0000256" key="6">
    <source>
        <dbReference type="SAM" id="MobiDB-lite"/>
    </source>
</evidence>
<protein>
    <submittedName>
        <fullName evidence="9">FMN-binding protein</fullName>
    </submittedName>
</protein>
<keyword evidence="1" id="KW-0813">Transport</keyword>
<feature type="region of interest" description="Disordered" evidence="6">
    <location>
        <begin position="317"/>
        <end position="363"/>
    </location>
</feature>
<dbReference type="KEGG" id="anr:Ana3638_04080"/>
<evidence type="ECO:0000256" key="4">
    <source>
        <dbReference type="ARBA" id="ARBA00022643"/>
    </source>
</evidence>
<feature type="compositionally biased region" description="Low complexity" evidence="6">
    <location>
        <begin position="171"/>
        <end position="190"/>
    </location>
</feature>
<feature type="compositionally biased region" description="Low complexity" evidence="6">
    <location>
        <begin position="321"/>
        <end position="335"/>
    </location>
</feature>
<feature type="domain" description="FMN-binding" evidence="8">
    <location>
        <begin position="83"/>
        <end position="385"/>
    </location>
</feature>
<dbReference type="GO" id="GO:0009055">
    <property type="term" value="F:electron transfer activity"/>
    <property type="evidence" value="ECO:0007669"/>
    <property type="project" value="InterPro"/>
</dbReference>
<sequence>MNKNKKMIGIVSAVIIILLAIIICGFLFLNQTEKTSGMDADNPGAIDLTGYQNSGDAVIKSASYIYTDDGKIGGYLVTVSSKGYSGNILMDITFDNTGNTVKSITIKEQKESQGYGDKITDNTFLSQFNGITAPVSLKGQVTADTSTANSDEVQTAETGSDSNETMDSETTDVSTADSDTTEDTSSTSETGNIWADGTYEAEEAEFDDQGYKDKVTLTIQDGKMSEVIWDAYNEKGELKSVLSADGIYVMTEHGPTWQEQSIAIANYLLEKQSVDAFSVSEEGITDSVSGASISINDFISLVKECLSKAAPETVVETVENTSDNTADTTDSITSDTTKDSESTTSEVTSTEEDSSTAPGQVDAVSGATVSSTAVVNGINQAHSFIKDFVKNK</sequence>
<gene>
    <name evidence="9" type="ORF">Ana3638_04080</name>
</gene>
<keyword evidence="7" id="KW-0812">Transmembrane</keyword>
<dbReference type="RefSeq" id="WP_161836895.1">
    <property type="nucleotide sequence ID" value="NZ_CP048000.1"/>
</dbReference>
<dbReference type="SMART" id="SM00900">
    <property type="entry name" value="FMN_bind"/>
    <property type="match status" value="1"/>
</dbReference>
<name>A0A6P1TIX2_9FIRM</name>
<dbReference type="GO" id="GO:0022900">
    <property type="term" value="P:electron transport chain"/>
    <property type="evidence" value="ECO:0007669"/>
    <property type="project" value="InterPro"/>
</dbReference>
<keyword evidence="7" id="KW-1133">Transmembrane helix</keyword>
<keyword evidence="5" id="KW-0249">Electron transport</keyword>
<evidence type="ECO:0000256" key="2">
    <source>
        <dbReference type="ARBA" id="ARBA00022553"/>
    </source>
</evidence>
<evidence type="ECO:0000259" key="8">
    <source>
        <dbReference type="SMART" id="SM00900"/>
    </source>
</evidence>
<evidence type="ECO:0000256" key="5">
    <source>
        <dbReference type="ARBA" id="ARBA00022982"/>
    </source>
</evidence>
<evidence type="ECO:0000256" key="3">
    <source>
        <dbReference type="ARBA" id="ARBA00022630"/>
    </source>
</evidence>
<dbReference type="EMBL" id="CP048000">
    <property type="protein sequence ID" value="QHQ60059.1"/>
    <property type="molecule type" value="Genomic_DNA"/>
</dbReference>
<dbReference type="Gene3D" id="3.90.1010.20">
    <property type="match status" value="1"/>
</dbReference>
<dbReference type="GO" id="GO:0010181">
    <property type="term" value="F:FMN binding"/>
    <property type="evidence" value="ECO:0007669"/>
    <property type="project" value="InterPro"/>
</dbReference>
<dbReference type="Proteomes" id="UP000464314">
    <property type="component" value="Chromosome"/>
</dbReference>
<keyword evidence="3" id="KW-0285">Flavoprotein</keyword>
<reference evidence="9 10" key="1">
    <citation type="submission" date="2020-01" db="EMBL/GenBank/DDBJ databases">
        <title>Genome analysis of Anaerocolumna sp. CBA3638.</title>
        <authorList>
            <person name="Kim J."/>
            <person name="Roh S.W."/>
        </authorList>
    </citation>
    <scope>NUCLEOTIDE SEQUENCE [LARGE SCALE GENOMIC DNA]</scope>
    <source>
        <strain evidence="9 10">CBA3638</strain>
    </source>
</reference>
<proteinExistence type="predicted"/>
<keyword evidence="7" id="KW-0472">Membrane</keyword>
<dbReference type="Pfam" id="PF04205">
    <property type="entry name" value="FMN_bind"/>
    <property type="match status" value="2"/>
</dbReference>
<organism evidence="9 10">
    <name type="scientific">Anaerocolumna sedimenticola</name>
    <dbReference type="NCBI Taxonomy" id="2696063"/>
    <lineage>
        <taxon>Bacteria</taxon>
        <taxon>Bacillati</taxon>
        <taxon>Bacillota</taxon>
        <taxon>Clostridia</taxon>
        <taxon>Lachnospirales</taxon>
        <taxon>Lachnospiraceae</taxon>
        <taxon>Anaerocolumna</taxon>
    </lineage>
</organism>
<feature type="compositionally biased region" description="Polar residues" evidence="6">
    <location>
        <begin position="142"/>
        <end position="163"/>
    </location>
</feature>
<evidence type="ECO:0000313" key="9">
    <source>
        <dbReference type="EMBL" id="QHQ60059.1"/>
    </source>
</evidence>
<keyword evidence="2" id="KW-0597">Phosphoprotein</keyword>
<dbReference type="PANTHER" id="PTHR36118">
    <property type="entry name" value="ION-TRANSLOCATING OXIDOREDUCTASE COMPLEX SUBUNIT G"/>
    <property type="match status" value="1"/>
</dbReference>
<feature type="transmembrane region" description="Helical" evidence="7">
    <location>
        <begin position="7"/>
        <end position="29"/>
    </location>
</feature>
<keyword evidence="10" id="KW-1185">Reference proteome</keyword>
<evidence type="ECO:0000313" key="10">
    <source>
        <dbReference type="Proteomes" id="UP000464314"/>
    </source>
</evidence>
<evidence type="ECO:0000256" key="7">
    <source>
        <dbReference type="SAM" id="Phobius"/>
    </source>
</evidence>
<dbReference type="InterPro" id="IPR010209">
    <property type="entry name" value="Ion_transpt_RnfG/RsxG"/>
</dbReference>
<dbReference type="GO" id="GO:0005886">
    <property type="term" value="C:plasma membrane"/>
    <property type="evidence" value="ECO:0007669"/>
    <property type="project" value="InterPro"/>
</dbReference>
<keyword evidence="4" id="KW-0288">FMN</keyword>
<dbReference type="PANTHER" id="PTHR36118:SF1">
    <property type="entry name" value="ION-TRANSLOCATING OXIDOREDUCTASE COMPLEX SUBUNIT G"/>
    <property type="match status" value="1"/>
</dbReference>
<feature type="region of interest" description="Disordered" evidence="6">
    <location>
        <begin position="142"/>
        <end position="195"/>
    </location>
</feature>
<dbReference type="InterPro" id="IPR007329">
    <property type="entry name" value="FMN-bd"/>
</dbReference>
<accession>A0A6P1TIX2</accession>